<name>A0A1L0CYK6_9ASCO</name>
<reference evidence="8 9" key="1">
    <citation type="submission" date="2016-10" db="EMBL/GenBank/DDBJ databases">
        <authorList>
            <person name="de Groot N.N."/>
        </authorList>
    </citation>
    <scope>NUCLEOTIDE SEQUENCE [LARGE SCALE GENOMIC DNA]</scope>
    <source>
        <strain evidence="8 9">PYCC 4715</strain>
    </source>
</reference>
<feature type="region of interest" description="Disordered" evidence="7">
    <location>
        <begin position="41"/>
        <end position="62"/>
    </location>
</feature>
<feature type="compositionally biased region" description="Acidic residues" evidence="7">
    <location>
        <begin position="227"/>
        <end position="246"/>
    </location>
</feature>
<evidence type="ECO:0000256" key="7">
    <source>
        <dbReference type="SAM" id="MobiDB-lite"/>
    </source>
</evidence>
<comment type="function">
    <text evidence="5">May play a role in ribosome biogenesis.</text>
</comment>
<dbReference type="PANTHER" id="PTHR14211:SF7">
    <property type="entry name" value="RIBOSOME BIOGENESIS PROTEIN NOP53"/>
    <property type="match status" value="1"/>
</dbReference>
<keyword evidence="3 5" id="KW-0690">Ribosome biogenesis</keyword>
<keyword evidence="6" id="KW-0175">Coiled coil</keyword>
<dbReference type="Proteomes" id="UP000182259">
    <property type="component" value="Chromosome I"/>
</dbReference>
<dbReference type="GO" id="GO:0005654">
    <property type="term" value="C:nucleoplasm"/>
    <property type="evidence" value="ECO:0007669"/>
    <property type="project" value="UniProtKB-SubCell"/>
</dbReference>
<evidence type="ECO:0000256" key="3">
    <source>
        <dbReference type="ARBA" id="ARBA00022517"/>
    </source>
</evidence>
<sequence length="392" mass="45056">MAPTSKAQPSRKGKKAWRKNVDVKDIHAGLEAKREKEVLQGTDEDFVIDNEGDNRKTHGSKLKSREILENKSKVPALVSRQVKHKVSKKQAKQLMALAGRLNTDSKLKTRLDKDGIIRGKNVDVWADEEEVAQPDSYKKSAFKAYMPATKAPKTMAHAPLALTVSTTEVGLVHAGKSYNPELGSWKDLIDREFNAELSLEMKRQAMEEHQKRIQHLIETLDDKEIDTSGDEAPEEEEEAAEDEDEETKYKLSINERTELKIKTKTKRNKEAAHKKRMELQARLTDLKKQINDLLKLEDIQKEVEVKESQIKKKAPKKYFRHGNSDVTFKPIEVKLSDELTNSMRSVKPEGNLFYDHMHKLQASGQIEARVPVVKKRKYARKFTEKWSYKNFK</sequence>
<comment type="similarity">
    <text evidence="1 5">Belongs to the NOP53 family.</text>
</comment>
<evidence type="ECO:0000256" key="1">
    <source>
        <dbReference type="ARBA" id="ARBA00008838"/>
    </source>
</evidence>
<evidence type="ECO:0000313" key="8">
    <source>
        <dbReference type="EMBL" id="SGZ48789.1"/>
    </source>
</evidence>
<gene>
    <name evidence="8" type="ORF">SAMEA4029009_CIC11G00000005499</name>
</gene>
<dbReference type="GO" id="GO:0008097">
    <property type="term" value="F:5S rRNA binding"/>
    <property type="evidence" value="ECO:0007669"/>
    <property type="project" value="TreeGrafter"/>
</dbReference>
<feature type="coiled-coil region" evidence="6">
    <location>
        <begin position="262"/>
        <end position="296"/>
    </location>
</feature>
<evidence type="ECO:0000256" key="6">
    <source>
        <dbReference type="SAM" id="Coils"/>
    </source>
</evidence>
<accession>A0A1L0CYK6</accession>
<evidence type="ECO:0000256" key="4">
    <source>
        <dbReference type="ARBA" id="ARBA00023242"/>
    </source>
</evidence>
<dbReference type="PANTHER" id="PTHR14211">
    <property type="entry name" value="GLIOMA SUPPRESSOR CANDIDATE REGION GENE 2"/>
    <property type="match status" value="1"/>
</dbReference>
<dbReference type="Pfam" id="PF07767">
    <property type="entry name" value="Nop53"/>
    <property type="match status" value="1"/>
</dbReference>
<comment type="subcellular location">
    <subcellularLocation>
        <location evidence="5">Nucleus</location>
        <location evidence="5">Nucleolus</location>
    </subcellularLocation>
    <subcellularLocation>
        <location evidence="5">Nucleus</location>
        <location evidence="5">Nucleoplasm</location>
    </subcellularLocation>
</comment>
<protein>
    <recommendedName>
        <fullName evidence="2 5">Ribosome biogenesis protein NOP53</fullName>
    </recommendedName>
</protein>
<keyword evidence="4 5" id="KW-0539">Nucleus</keyword>
<evidence type="ECO:0000256" key="2">
    <source>
        <dbReference type="ARBA" id="ARBA00018339"/>
    </source>
</evidence>
<dbReference type="GO" id="GO:0005730">
    <property type="term" value="C:nucleolus"/>
    <property type="evidence" value="ECO:0007669"/>
    <property type="project" value="UniProtKB-SubCell"/>
</dbReference>
<dbReference type="InterPro" id="IPR011687">
    <property type="entry name" value="Nop53/GLTSCR2"/>
</dbReference>
<evidence type="ECO:0000313" key="9">
    <source>
        <dbReference type="Proteomes" id="UP000182259"/>
    </source>
</evidence>
<dbReference type="EMBL" id="LT635764">
    <property type="protein sequence ID" value="SGZ48789.1"/>
    <property type="molecule type" value="Genomic_DNA"/>
</dbReference>
<proteinExistence type="inferred from homology"/>
<organism evidence="8 9">
    <name type="scientific">Sungouiella intermedia</name>
    <dbReference type="NCBI Taxonomy" id="45354"/>
    <lineage>
        <taxon>Eukaryota</taxon>
        <taxon>Fungi</taxon>
        <taxon>Dikarya</taxon>
        <taxon>Ascomycota</taxon>
        <taxon>Saccharomycotina</taxon>
        <taxon>Pichiomycetes</taxon>
        <taxon>Metschnikowiaceae</taxon>
        <taxon>Sungouiella</taxon>
    </lineage>
</organism>
<dbReference type="AlphaFoldDB" id="A0A1L0CYK6"/>
<feature type="region of interest" description="Disordered" evidence="7">
    <location>
        <begin position="218"/>
        <end position="248"/>
    </location>
</feature>
<dbReference type="GO" id="GO:0000027">
    <property type="term" value="P:ribosomal large subunit assembly"/>
    <property type="evidence" value="ECO:0007669"/>
    <property type="project" value="UniProtKB-UniRule"/>
</dbReference>
<evidence type="ECO:0000256" key="5">
    <source>
        <dbReference type="PIRNR" id="PIRNR017302"/>
    </source>
</evidence>
<dbReference type="PIRSF" id="PIRSF017302">
    <property type="entry name" value="Gltscr2"/>
    <property type="match status" value="1"/>
</dbReference>
<dbReference type="GO" id="GO:0006364">
    <property type="term" value="P:rRNA processing"/>
    <property type="evidence" value="ECO:0007669"/>
    <property type="project" value="TreeGrafter"/>
</dbReference>
<feature type="compositionally biased region" description="Acidic residues" evidence="7">
    <location>
        <begin position="42"/>
        <end position="51"/>
    </location>
</feature>